<dbReference type="Gene3D" id="1.10.510.10">
    <property type="entry name" value="Transferase(Phosphotransferase) domain 1"/>
    <property type="match status" value="1"/>
</dbReference>
<accession>A0A443RTG1</accession>
<protein>
    <recommendedName>
        <fullName evidence="1">non-specific serine/threonine protein kinase</fullName>
        <ecNumber evidence="1">2.7.11.1</ecNumber>
    </recommendedName>
</protein>
<evidence type="ECO:0000256" key="2">
    <source>
        <dbReference type="ARBA" id="ARBA00022741"/>
    </source>
</evidence>
<feature type="binding site" evidence="4">
    <location>
        <position position="46"/>
    </location>
    <ligand>
        <name>ATP</name>
        <dbReference type="ChEBI" id="CHEBI:30616"/>
    </ligand>
</feature>
<organism evidence="7 8">
    <name type="scientific">Leptotrombidium deliense</name>
    <dbReference type="NCBI Taxonomy" id="299467"/>
    <lineage>
        <taxon>Eukaryota</taxon>
        <taxon>Metazoa</taxon>
        <taxon>Ecdysozoa</taxon>
        <taxon>Arthropoda</taxon>
        <taxon>Chelicerata</taxon>
        <taxon>Arachnida</taxon>
        <taxon>Acari</taxon>
        <taxon>Acariformes</taxon>
        <taxon>Trombidiformes</taxon>
        <taxon>Prostigmata</taxon>
        <taxon>Anystina</taxon>
        <taxon>Parasitengona</taxon>
        <taxon>Trombiculoidea</taxon>
        <taxon>Trombiculidae</taxon>
        <taxon>Leptotrombidium</taxon>
    </lineage>
</organism>
<evidence type="ECO:0000256" key="3">
    <source>
        <dbReference type="ARBA" id="ARBA00022840"/>
    </source>
</evidence>
<evidence type="ECO:0000313" key="7">
    <source>
        <dbReference type="EMBL" id="RWS18597.1"/>
    </source>
</evidence>
<dbReference type="InterPro" id="IPR011009">
    <property type="entry name" value="Kinase-like_dom_sf"/>
</dbReference>
<gene>
    <name evidence="7" type="ORF">B4U80_05950</name>
</gene>
<comment type="caution">
    <text evidence="7">The sequence shown here is derived from an EMBL/GenBank/DDBJ whole genome shotgun (WGS) entry which is preliminary data.</text>
</comment>
<evidence type="ECO:0000313" key="8">
    <source>
        <dbReference type="Proteomes" id="UP000288716"/>
    </source>
</evidence>
<name>A0A443RTG1_9ACAR</name>
<dbReference type="AlphaFoldDB" id="A0A443RTG1"/>
<sequence length="258" mass="29851">MAEDKDKEFKELVNDKFKVGKKIGAGSFGELRLGENVETKEAVAIKFEPRKVKGPTLPQEYKFYEKVGEAEGIPKILYFGHYGKFNVMVMELLWKSLQDCFEWAGKKLSVKTVIQVALQMITRIETVHQKGLVYRDIKPENFLFGKQPKQKILYLIDFGLAKEYLDKEGKHIKYKEGKSLTGTARYMSINTHQGKEQSRRDDLEAIGYVLMYFLRGNLPWMKLKCNDKKTKYKLIGETKEKVSVDELCAGFPEEFATY</sequence>
<dbReference type="SMART" id="SM00220">
    <property type="entry name" value="S_TKc"/>
    <property type="match status" value="1"/>
</dbReference>
<dbReference type="VEuPathDB" id="VectorBase:LDEU013443"/>
<evidence type="ECO:0000256" key="4">
    <source>
        <dbReference type="PROSITE-ProRule" id="PRU10141"/>
    </source>
</evidence>
<feature type="domain" description="Protein kinase" evidence="6">
    <location>
        <begin position="17"/>
        <end position="258"/>
    </location>
</feature>
<dbReference type="PROSITE" id="PS00107">
    <property type="entry name" value="PROTEIN_KINASE_ATP"/>
    <property type="match status" value="1"/>
</dbReference>
<dbReference type="InterPro" id="IPR008271">
    <property type="entry name" value="Ser/Thr_kinase_AS"/>
</dbReference>
<dbReference type="EMBL" id="NCKV01037239">
    <property type="protein sequence ID" value="RWS18597.1"/>
    <property type="molecule type" value="Genomic_DNA"/>
</dbReference>
<keyword evidence="7" id="KW-0418">Kinase</keyword>
<keyword evidence="7" id="KW-0808">Transferase</keyword>
<dbReference type="Proteomes" id="UP000288716">
    <property type="component" value="Unassembled WGS sequence"/>
</dbReference>
<keyword evidence="8" id="KW-1185">Reference proteome</keyword>
<evidence type="ECO:0000256" key="1">
    <source>
        <dbReference type="ARBA" id="ARBA00012513"/>
    </source>
</evidence>
<dbReference type="GO" id="GO:0005524">
    <property type="term" value="F:ATP binding"/>
    <property type="evidence" value="ECO:0007669"/>
    <property type="project" value="UniProtKB-UniRule"/>
</dbReference>
<dbReference type="PROSITE" id="PS00108">
    <property type="entry name" value="PROTEIN_KINASE_ST"/>
    <property type="match status" value="1"/>
</dbReference>
<dbReference type="CDD" id="cd14016">
    <property type="entry name" value="STKc_CK1"/>
    <property type="match status" value="1"/>
</dbReference>
<evidence type="ECO:0000259" key="6">
    <source>
        <dbReference type="PROSITE" id="PS50011"/>
    </source>
</evidence>
<comment type="similarity">
    <text evidence="5">Belongs to the protein kinase superfamily.</text>
</comment>
<dbReference type="InterPro" id="IPR017441">
    <property type="entry name" value="Protein_kinase_ATP_BS"/>
</dbReference>
<dbReference type="InterPro" id="IPR050235">
    <property type="entry name" value="CK1_Ser-Thr_kinase"/>
</dbReference>
<keyword evidence="2 4" id="KW-0547">Nucleotide-binding</keyword>
<proteinExistence type="inferred from homology"/>
<dbReference type="InterPro" id="IPR000719">
    <property type="entry name" value="Prot_kinase_dom"/>
</dbReference>
<dbReference type="SUPFAM" id="SSF56112">
    <property type="entry name" value="Protein kinase-like (PK-like)"/>
    <property type="match status" value="1"/>
</dbReference>
<dbReference type="EC" id="2.7.11.1" evidence="1"/>
<reference evidence="7 8" key="1">
    <citation type="journal article" date="2018" name="Gigascience">
        <title>Genomes of trombidid mites reveal novel predicted allergens and laterally-transferred genes associated with secondary metabolism.</title>
        <authorList>
            <person name="Dong X."/>
            <person name="Chaisiri K."/>
            <person name="Xia D."/>
            <person name="Armstrong S.D."/>
            <person name="Fang Y."/>
            <person name="Donnelly M.J."/>
            <person name="Kadowaki T."/>
            <person name="McGarry J.W."/>
            <person name="Darby A.C."/>
            <person name="Makepeace B.L."/>
        </authorList>
    </citation>
    <scope>NUCLEOTIDE SEQUENCE [LARGE SCALE GENOMIC DNA]</scope>
    <source>
        <strain evidence="7">UoL-UT</strain>
    </source>
</reference>
<dbReference type="Pfam" id="PF00069">
    <property type="entry name" value="Pkinase"/>
    <property type="match status" value="1"/>
</dbReference>
<dbReference type="PROSITE" id="PS50011">
    <property type="entry name" value="PROTEIN_KINASE_DOM"/>
    <property type="match status" value="1"/>
</dbReference>
<dbReference type="STRING" id="299467.A0A443RTG1"/>
<feature type="non-terminal residue" evidence="7">
    <location>
        <position position="258"/>
    </location>
</feature>
<keyword evidence="3 4" id="KW-0067">ATP-binding</keyword>
<keyword evidence="5" id="KW-0723">Serine/threonine-protein kinase</keyword>
<evidence type="ECO:0000256" key="5">
    <source>
        <dbReference type="RuleBase" id="RU000304"/>
    </source>
</evidence>
<dbReference type="OrthoDB" id="5800476at2759"/>
<dbReference type="PANTHER" id="PTHR11909">
    <property type="entry name" value="CASEIN KINASE-RELATED"/>
    <property type="match status" value="1"/>
</dbReference>
<dbReference type="GO" id="GO:0004674">
    <property type="term" value="F:protein serine/threonine kinase activity"/>
    <property type="evidence" value="ECO:0007669"/>
    <property type="project" value="UniProtKB-KW"/>
</dbReference>